<reference evidence="2 3" key="1">
    <citation type="submission" date="2020-08" db="EMBL/GenBank/DDBJ databases">
        <title>Genome sequence of Nocardioides mesophilus KACC 16243T.</title>
        <authorList>
            <person name="Hyun D.-W."/>
            <person name="Bae J.-W."/>
        </authorList>
    </citation>
    <scope>NUCLEOTIDE SEQUENCE [LARGE SCALE GENOMIC DNA]</scope>
    <source>
        <strain evidence="2 3">KACC 16243</strain>
    </source>
</reference>
<dbReference type="EMBL" id="CP060713">
    <property type="protein sequence ID" value="QNN54034.1"/>
    <property type="molecule type" value="Genomic_DNA"/>
</dbReference>
<name>A0A7G9REK9_9ACTN</name>
<protein>
    <recommendedName>
        <fullName evidence="4">Cellulase family glycosylhydrolase</fullName>
    </recommendedName>
</protein>
<feature type="region of interest" description="Disordered" evidence="1">
    <location>
        <begin position="1"/>
        <end position="29"/>
    </location>
</feature>
<gene>
    <name evidence="2" type="ORF">H9L09_06550</name>
</gene>
<dbReference type="KEGG" id="nmes:H9L09_06550"/>
<sequence>MGGAESDPTPSNGGSRHRRSDPARDELGGLSRRSALTVISAGGLIAVAAGVGRYLTDDDSSAGPGRRANALGPVRQVHPLSAMDVRTNLAVAAHPAFADSVYSDVEAWMERLATMGVTLFRGLYNPQNAGCQKAVAASRRYGVKWLMTIVPEANDKPTDQSVDTTAAIVRQIAATCPDVCYGIEGINEPNHNRGGSFPVPLDWATAYTAPHQKAIWEGVQESEALSQVLVLGPSLHDQAAAASYDDAEPSGGAEHYHQLADAGVGDWQDRAGVHFYPAGEPPLTDIDRRLQHLLDAFGADTPLYMTETGYHNALYQPTNAGGTYRSGEESIGHRPTSEGATATYIDRAVLQLADRGIPCAWYECLDDPDPGPKDVAESNFGLWRVETGDPLTWTPKQAVGKLTRLLDALDEPDGPSYVPDPVRLGVEAAADDVAFVVAARRNGSATVFLFRDLSVWDPFTRTPIEVAPVAVTVTDRRGPRTVEVSAEVTSLPLR</sequence>
<evidence type="ECO:0000313" key="2">
    <source>
        <dbReference type="EMBL" id="QNN54034.1"/>
    </source>
</evidence>
<dbReference type="Gene3D" id="3.20.20.80">
    <property type="entry name" value="Glycosidases"/>
    <property type="match status" value="1"/>
</dbReference>
<proteinExistence type="predicted"/>
<dbReference type="Proteomes" id="UP000515947">
    <property type="component" value="Chromosome"/>
</dbReference>
<organism evidence="2 3">
    <name type="scientific">Nocardioides mesophilus</name>
    <dbReference type="NCBI Taxonomy" id="433659"/>
    <lineage>
        <taxon>Bacteria</taxon>
        <taxon>Bacillati</taxon>
        <taxon>Actinomycetota</taxon>
        <taxon>Actinomycetes</taxon>
        <taxon>Propionibacteriales</taxon>
        <taxon>Nocardioidaceae</taxon>
        <taxon>Nocardioides</taxon>
    </lineage>
</organism>
<dbReference type="InterPro" id="IPR017853">
    <property type="entry name" value="GH"/>
</dbReference>
<dbReference type="SUPFAM" id="SSF51445">
    <property type="entry name" value="(Trans)glycosidases"/>
    <property type="match status" value="1"/>
</dbReference>
<dbReference type="AlphaFoldDB" id="A0A7G9REK9"/>
<evidence type="ECO:0000256" key="1">
    <source>
        <dbReference type="SAM" id="MobiDB-lite"/>
    </source>
</evidence>
<keyword evidence="3" id="KW-1185">Reference proteome</keyword>
<evidence type="ECO:0000313" key="3">
    <source>
        <dbReference type="Proteomes" id="UP000515947"/>
    </source>
</evidence>
<evidence type="ECO:0008006" key="4">
    <source>
        <dbReference type="Google" id="ProtNLM"/>
    </source>
</evidence>
<dbReference type="RefSeq" id="WP_187579876.1">
    <property type="nucleotide sequence ID" value="NZ_CP060713.1"/>
</dbReference>
<accession>A0A7G9REK9</accession>